<dbReference type="PANTHER" id="PTHR33107:SF81">
    <property type="entry name" value="TRYPSIN INHIBITOR A"/>
    <property type="match status" value="1"/>
</dbReference>
<feature type="chain" id="PRO_5019486280" evidence="3">
    <location>
        <begin position="26"/>
        <end position="203"/>
    </location>
</feature>
<dbReference type="EMBL" id="QZWG01000001">
    <property type="protein sequence ID" value="RZC29213.1"/>
    <property type="molecule type" value="Genomic_DNA"/>
</dbReference>
<dbReference type="CDD" id="cd23363">
    <property type="entry name" value="beta-trefoil_STI_SKTI"/>
    <property type="match status" value="1"/>
</dbReference>
<proteinExistence type="inferred from homology"/>
<evidence type="ECO:0000256" key="1">
    <source>
        <dbReference type="ARBA" id="ARBA00005440"/>
    </source>
</evidence>
<dbReference type="PROSITE" id="PS00283">
    <property type="entry name" value="SOYBEAN_KUNITZ"/>
    <property type="match status" value="1"/>
</dbReference>
<dbReference type="SUPFAM" id="SSF50386">
    <property type="entry name" value="STI-like"/>
    <property type="match status" value="1"/>
</dbReference>
<name>A0A445M165_GLYSO</name>
<keyword evidence="2" id="KW-1015">Disulfide bond</keyword>
<gene>
    <name evidence="4" type="ORF">D0Y65_000984</name>
</gene>
<evidence type="ECO:0000313" key="5">
    <source>
        <dbReference type="Proteomes" id="UP000289340"/>
    </source>
</evidence>
<reference evidence="4 5" key="1">
    <citation type="submission" date="2018-09" db="EMBL/GenBank/DDBJ databases">
        <title>A high-quality reference genome of wild soybean provides a powerful tool to mine soybean genomes.</title>
        <authorList>
            <person name="Xie M."/>
            <person name="Chung C.Y.L."/>
            <person name="Li M.-W."/>
            <person name="Wong F.-L."/>
            <person name="Chan T.-F."/>
            <person name="Lam H.-M."/>
        </authorList>
    </citation>
    <scope>NUCLEOTIDE SEQUENCE [LARGE SCALE GENOMIC DNA]</scope>
    <source>
        <strain evidence="5">cv. W05</strain>
        <tissue evidence="4">Hypocotyl of etiolated seedlings</tissue>
    </source>
</reference>
<dbReference type="AlphaFoldDB" id="A0A445M165"/>
<dbReference type="Pfam" id="PF00197">
    <property type="entry name" value="Kunitz_legume"/>
    <property type="match status" value="1"/>
</dbReference>
<evidence type="ECO:0000256" key="3">
    <source>
        <dbReference type="SAM" id="SignalP"/>
    </source>
</evidence>
<comment type="similarity">
    <text evidence="1">Belongs to the protease inhibitor I3 (leguminous Kunitz-type inhibitor) family.</text>
</comment>
<feature type="signal peptide" evidence="3">
    <location>
        <begin position="1"/>
        <end position="25"/>
    </location>
</feature>
<dbReference type="SMART" id="SM00452">
    <property type="entry name" value="STI"/>
    <property type="match status" value="1"/>
</dbReference>
<protein>
    <submittedName>
        <fullName evidence="4">Kunitz-type trypsin inhibitor KTI1</fullName>
    </submittedName>
</protein>
<dbReference type="SMR" id="A0A445M165"/>
<dbReference type="PANTHER" id="PTHR33107">
    <property type="entry name" value="KUNITZ TRYPSIN INHIBITOR 2"/>
    <property type="match status" value="1"/>
</dbReference>
<dbReference type="InterPro" id="IPR002160">
    <property type="entry name" value="Prot_inh_Kunz-lg"/>
</dbReference>
<dbReference type="PRINTS" id="PR00291">
    <property type="entry name" value="KUNITZINHBTR"/>
</dbReference>
<dbReference type="GO" id="GO:0004866">
    <property type="term" value="F:endopeptidase inhibitor activity"/>
    <property type="evidence" value="ECO:0007669"/>
    <property type="project" value="InterPro"/>
</dbReference>
<dbReference type="Proteomes" id="UP000289340">
    <property type="component" value="Chromosome 1"/>
</dbReference>
<dbReference type="Gene3D" id="2.80.10.50">
    <property type="match status" value="1"/>
</dbReference>
<organism evidence="4 5">
    <name type="scientific">Glycine soja</name>
    <name type="common">Wild soybean</name>
    <dbReference type="NCBI Taxonomy" id="3848"/>
    <lineage>
        <taxon>Eukaryota</taxon>
        <taxon>Viridiplantae</taxon>
        <taxon>Streptophyta</taxon>
        <taxon>Embryophyta</taxon>
        <taxon>Tracheophyta</taxon>
        <taxon>Spermatophyta</taxon>
        <taxon>Magnoliopsida</taxon>
        <taxon>eudicotyledons</taxon>
        <taxon>Gunneridae</taxon>
        <taxon>Pentapetalae</taxon>
        <taxon>rosids</taxon>
        <taxon>fabids</taxon>
        <taxon>Fabales</taxon>
        <taxon>Fabaceae</taxon>
        <taxon>Papilionoideae</taxon>
        <taxon>50 kb inversion clade</taxon>
        <taxon>NPAAA clade</taxon>
        <taxon>indigoferoid/millettioid clade</taxon>
        <taxon>Phaseoleae</taxon>
        <taxon>Glycine</taxon>
        <taxon>Glycine subgen. Soja</taxon>
    </lineage>
</organism>
<evidence type="ECO:0000256" key="2">
    <source>
        <dbReference type="ARBA" id="ARBA00023157"/>
    </source>
</evidence>
<comment type="caution">
    <text evidence="4">The sequence shown here is derived from an EMBL/GenBank/DDBJ whole genome shotgun (WGS) entry which is preliminary data.</text>
</comment>
<sequence length="203" mass="22447">MKSTIFFALFLVCAFTISYLPSATAQFVLDTDDDPLQNGGTYYMLPVMRGKGGGIEVDSTGKEICPLTVVQSPNELDKGIGLVFTSPLHALFIAEGYPLSIKFGSFAVITLCAGMPTEWAIVEREGLQAVKLAARDTVDGWFNIERVSREYNDYKLVFCPQQAEDNKCEDIGIQIDDDGIRRLVLSKNKPLVVQFQKFRSSTA</sequence>
<keyword evidence="5" id="KW-1185">Reference proteome</keyword>
<accession>A0A445M165</accession>
<dbReference type="InterPro" id="IPR011065">
    <property type="entry name" value="Kunitz_inhibitor_STI-like_sf"/>
</dbReference>
<keyword evidence="3" id="KW-0732">Signal</keyword>
<evidence type="ECO:0000313" key="4">
    <source>
        <dbReference type="EMBL" id="RZC29213.1"/>
    </source>
</evidence>
<dbReference type="Gramene" id="XM_028378698.1">
    <property type="protein sequence ID" value="XP_028234499.1"/>
    <property type="gene ID" value="LOC114414429"/>
</dbReference>